<dbReference type="Gene3D" id="3.30.565.10">
    <property type="entry name" value="Histidine kinase-like ATPase, C-terminal domain"/>
    <property type="match status" value="1"/>
</dbReference>
<evidence type="ECO:0000256" key="3">
    <source>
        <dbReference type="ARBA" id="ARBA00022553"/>
    </source>
</evidence>
<dbReference type="RefSeq" id="WP_097143439.1">
    <property type="nucleotide sequence ID" value="NZ_OBQD01000050.1"/>
</dbReference>
<sequence length="1148" mass="126285">MHRKTSALTGNRLLGLGRNALLGLLAAIVFFVASASLSYFTVQNIKGNSARVTQTHSLIVALDLLLIDVQDAETGLRGYLLTGDDEYLAPYNRAMSQVENRIEALDSIATLEMHERGGPAELRAFTVSKLGTMRETLRLYGEEGEAAAVAFMRTDRGRSDMDGIRDTVRQLRLEAGEDRAQALRERDRSFVVAWTSGIATGVVGIILTLIISVLLRRTVLTQKREQWLRDAQLGLGTAVSGEQPLAQLGQNILGFLTNYLGAVAGAIYVENAGRFHRTAVHGVPSDANLPTSFGANDSLFGHVLKDHRPIAVGEVPDGYISFGSGLGQHKPRYLALAPAIVEGDIRGVFELGFLSPVSDDTLSLLEKVSEIIAVAIRSADFRARLQALLEETQRQSEELQVQGEELRVSNEELEEQGRALREQQTRLEQQQAELEQTNSQLEEQAEELERQRDNLERSKDAIEAKAKEVELASRYKSDFLANMSHELRTPLNSSLILAKLLADNSEGNLTAQQVQFAQTIQSSGNDLLNLINDILDLSKIEAGHVEINAEAVSIERTVNGLRHMFEPLATNKGLQFNVSVEAGVPAVIQTDPQRLEQVLKNLLANALKFTENGGVSLTVSRRDDSQVAFSIKDTGIGIADEQQKRIFEAFHQADSTISRKFGGTGLGLSISRELVRLLGGRFQLQSQLGEGSTFTVIIPAEFDSALVQAPKQDFAPPVASAAEPVFRTEAESTAQKPKAVAIVDDDRAASEATARKLLIVEDDQSFALILRDLARELKFQALVAGTAQEALELAHQYLPNAILLDVGLPDQSGLSVLDRLKRDVRTRHIPIHILSGEDYSDRAMSLGAVGYALKPVQRDHLVSVIESLGAKAEQTLRRVLIVEDNAVQRDALSKLLSSHDVETVGAGTAAECISLLAEQTFDCMVLDLSLPDTSGFALLETLSEAGMHSFPPVIVYTGRVLSSEEEQRLRRYSKSIIIKGAKSPERLLDEVTLFLHQVVSELPDEQQQMIRKARNRDELLEGRRILIVEDDVRNVYALTNILEPRGVIVDIARNGEEALEKLEQSISNPDGRIDLVLMDVMMPIMDGLTATRRIRKNSAWQKLPIITLTAKAMPDDQKRCIEAGANDYMAKPLDVEKLLSLVRVWMPQ</sequence>
<dbReference type="Pfam" id="PF05227">
    <property type="entry name" value="CHASE3"/>
    <property type="match status" value="1"/>
</dbReference>
<dbReference type="FunFam" id="3.30.565.10:FF:000078">
    <property type="entry name" value="Two-component sensor histidine kinase"/>
    <property type="match status" value="1"/>
</dbReference>
<dbReference type="PROSITE" id="PS50110">
    <property type="entry name" value="RESPONSE_REGULATORY"/>
    <property type="match status" value="3"/>
</dbReference>
<evidence type="ECO:0000256" key="1">
    <source>
        <dbReference type="ARBA" id="ARBA00000085"/>
    </source>
</evidence>
<dbReference type="Pfam" id="PF00512">
    <property type="entry name" value="HisKA"/>
    <property type="match status" value="1"/>
</dbReference>
<evidence type="ECO:0000313" key="12">
    <source>
        <dbReference type="EMBL" id="SOC48320.1"/>
    </source>
</evidence>
<dbReference type="OrthoDB" id="9810730at2"/>
<dbReference type="CDD" id="cd19410">
    <property type="entry name" value="HK9-like_sensor"/>
    <property type="match status" value="1"/>
</dbReference>
<evidence type="ECO:0000259" key="11">
    <source>
        <dbReference type="PROSITE" id="PS50110"/>
    </source>
</evidence>
<dbReference type="SUPFAM" id="SSF47384">
    <property type="entry name" value="Homodimeric domain of signal transducing histidine kinase"/>
    <property type="match status" value="1"/>
</dbReference>
<dbReference type="SMART" id="SM00388">
    <property type="entry name" value="HisKA"/>
    <property type="match status" value="1"/>
</dbReference>
<dbReference type="Pfam" id="PF00072">
    <property type="entry name" value="Response_reg"/>
    <property type="match status" value="3"/>
</dbReference>
<dbReference type="PROSITE" id="PS50109">
    <property type="entry name" value="HIS_KIN"/>
    <property type="match status" value="1"/>
</dbReference>
<feature type="transmembrane region" description="Helical" evidence="9">
    <location>
        <begin position="191"/>
        <end position="215"/>
    </location>
</feature>
<dbReference type="GO" id="GO:0000155">
    <property type="term" value="F:phosphorelay sensor kinase activity"/>
    <property type="evidence" value="ECO:0007669"/>
    <property type="project" value="InterPro"/>
</dbReference>
<dbReference type="Gene3D" id="3.40.50.2300">
    <property type="match status" value="3"/>
</dbReference>
<dbReference type="InterPro" id="IPR003018">
    <property type="entry name" value="GAF"/>
</dbReference>
<feature type="domain" description="Response regulatory" evidence="11">
    <location>
        <begin position="1024"/>
        <end position="1146"/>
    </location>
</feature>
<dbReference type="PRINTS" id="PR00344">
    <property type="entry name" value="BCTRLSENSOR"/>
</dbReference>
<keyword evidence="13" id="KW-1185">Reference proteome</keyword>
<dbReference type="Gene3D" id="3.30.450.40">
    <property type="match status" value="1"/>
</dbReference>
<feature type="compositionally biased region" description="Low complexity" evidence="8">
    <location>
        <begin position="426"/>
        <end position="442"/>
    </location>
</feature>
<dbReference type="InterPro" id="IPR007891">
    <property type="entry name" value="CHASE3"/>
</dbReference>
<keyword evidence="5 12" id="KW-0418">Kinase</keyword>
<dbReference type="AlphaFoldDB" id="A0A285V2M5"/>
<dbReference type="EMBL" id="OBQD01000050">
    <property type="protein sequence ID" value="SOC48320.1"/>
    <property type="molecule type" value="Genomic_DNA"/>
</dbReference>
<dbReference type="InterPro" id="IPR003594">
    <property type="entry name" value="HATPase_dom"/>
</dbReference>
<dbReference type="Pfam" id="PF02518">
    <property type="entry name" value="HATPase_c"/>
    <property type="match status" value="1"/>
</dbReference>
<evidence type="ECO:0000256" key="8">
    <source>
        <dbReference type="SAM" id="MobiDB-lite"/>
    </source>
</evidence>
<evidence type="ECO:0000256" key="7">
    <source>
        <dbReference type="PROSITE-ProRule" id="PRU00169"/>
    </source>
</evidence>
<dbReference type="InterPro" id="IPR011006">
    <property type="entry name" value="CheY-like_superfamily"/>
</dbReference>
<feature type="domain" description="Response regulatory" evidence="11">
    <location>
        <begin position="878"/>
        <end position="994"/>
    </location>
</feature>
<reference evidence="12 13" key="1">
    <citation type="submission" date="2017-08" db="EMBL/GenBank/DDBJ databases">
        <authorList>
            <person name="de Groot N.N."/>
        </authorList>
    </citation>
    <scope>NUCLEOTIDE SEQUENCE [LARGE SCALE GENOMIC DNA]</scope>
    <source>
        <strain evidence="12 13">JC85</strain>
    </source>
</reference>
<dbReference type="CDD" id="cd00156">
    <property type="entry name" value="REC"/>
    <property type="match status" value="1"/>
</dbReference>
<dbReference type="EC" id="2.7.13.3" evidence="2"/>
<accession>A0A285V2M5</accession>
<dbReference type="Gene3D" id="1.10.287.130">
    <property type="match status" value="1"/>
</dbReference>
<feature type="modified residue" description="4-aspartylphosphate" evidence="7">
    <location>
        <position position="805"/>
    </location>
</feature>
<dbReference type="SMART" id="SM00387">
    <property type="entry name" value="HATPase_c"/>
    <property type="match status" value="1"/>
</dbReference>
<feature type="transmembrane region" description="Helical" evidence="9">
    <location>
        <begin position="20"/>
        <end position="42"/>
    </location>
</feature>
<dbReference type="SMART" id="SM00065">
    <property type="entry name" value="GAF"/>
    <property type="match status" value="1"/>
</dbReference>
<dbReference type="InterPro" id="IPR003661">
    <property type="entry name" value="HisK_dim/P_dom"/>
</dbReference>
<dbReference type="SUPFAM" id="SSF55874">
    <property type="entry name" value="ATPase domain of HSP90 chaperone/DNA topoisomerase II/histidine kinase"/>
    <property type="match status" value="1"/>
</dbReference>
<comment type="catalytic activity">
    <reaction evidence="1">
        <text>ATP + protein L-histidine = ADP + protein N-phospho-L-histidine.</text>
        <dbReference type="EC" id="2.7.13.3"/>
    </reaction>
</comment>
<dbReference type="PANTHER" id="PTHR45339:SF1">
    <property type="entry name" value="HYBRID SIGNAL TRANSDUCTION HISTIDINE KINASE J"/>
    <property type="match status" value="1"/>
</dbReference>
<keyword evidence="6" id="KW-0902">Two-component regulatory system</keyword>
<keyword evidence="3 7" id="KW-0597">Phosphoprotein</keyword>
<dbReference type="SUPFAM" id="SSF55781">
    <property type="entry name" value="GAF domain-like"/>
    <property type="match status" value="1"/>
</dbReference>
<feature type="modified residue" description="4-aspartylphosphate" evidence="7">
    <location>
        <position position="1079"/>
    </location>
</feature>
<dbReference type="CDD" id="cd00082">
    <property type="entry name" value="HisKA"/>
    <property type="match status" value="1"/>
</dbReference>
<organism evidence="12 13">
    <name type="scientific">Rhizobium subbaraonis</name>
    <dbReference type="NCBI Taxonomy" id="908946"/>
    <lineage>
        <taxon>Bacteria</taxon>
        <taxon>Pseudomonadati</taxon>
        <taxon>Pseudomonadota</taxon>
        <taxon>Alphaproteobacteria</taxon>
        <taxon>Hyphomicrobiales</taxon>
        <taxon>Rhizobiaceae</taxon>
        <taxon>Rhizobium/Agrobacterium group</taxon>
        <taxon>Rhizobium</taxon>
    </lineage>
</organism>
<evidence type="ECO:0000256" key="9">
    <source>
        <dbReference type="SAM" id="Phobius"/>
    </source>
</evidence>
<feature type="region of interest" description="Disordered" evidence="8">
    <location>
        <begin position="399"/>
        <end position="454"/>
    </location>
</feature>
<keyword evidence="9" id="KW-1133">Transmembrane helix</keyword>
<dbReference type="SMART" id="SM00448">
    <property type="entry name" value="REC"/>
    <property type="match status" value="3"/>
</dbReference>
<evidence type="ECO:0000256" key="6">
    <source>
        <dbReference type="ARBA" id="ARBA00023012"/>
    </source>
</evidence>
<dbReference type="Pfam" id="PF13185">
    <property type="entry name" value="GAF_2"/>
    <property type="match status" value="1"/>
</dbReference>
<dbReference type="InterPro" id="IPR005467">
    <property type="entry name" value="His_kinase_dom"/>
</dbReference>
<dbReference type="InterPro" id="IPR004358">
    <property type="entry name" value="Sig_transdc_His_kin-like_C"/>
</dbReference>
<keyword evidence="9" id="KW-0812">Transmembrane</keyword>
<proteinExistence type="predicted"/>
<evidence type="ECO:0000256" key="4">
    <source>
        <dbReference type="ARBA" id="ARBA00022679"/>
    </source>
</evidence>
<feature type="compositionally biased region" description="Basic and acidic residues" evidence="8">
    <location>
        <begin position="404"/>
        <end position="425"/>
    </location>
</feature>
<dbReference type="Proteomes" id="UP000219167">
    <property type="component" value="Unassembled WGS sequence"/>
</dbReference>
<dbReference type="SUPFAM" id="SSF52172">
    <property type="entry name" value="CheY-like"/>
    <property type="match status" value="3"/>
</dbReference>
<dbReference type="CDD" id="cd17546">
    <property type="entry name" value="REC_hyHK_CKI1_RcsC-like"/>
    <property type="match status" value="1"/>
</dbReference>
<gene>
    <name evidence="12" type="ORF">SAMN05892877_1506</name>
</gene>
<evidence type="ECO:0000256" key="2">
    <source>
        <dbReference type="ARBA" id="ARBA00012438"/>
    </source>
</evidence>
<name>A0A285V2M5_9HYPH</name>
<evidence type="ECO:0000313" key="13">
    <source>
        <dbReference type="Proteomes" id="UP000219167"/>
    </source>
</evidence>
<dbReference type="InterPro" id="IPR036890">
    <property type="entry name" value="HATPase_C_sf"/>
</dbReference>
<dbReference type="InterPro" id="IPR036097">
    <property type="entry name" value="HisK_dim/P_sf"/>
</dbReference>
<keyword evidence="4" id="KW-0808">Transferase</keyword>
<feature type="modified residue" description="4-aspartylphosphate" evidence="7">
    <location>
        <position position="927"/>
    </location>
</feature>
<dbReference type="InterPro" id="IPR001789">
    <property type="entry name" value="Sig_transdc_resp-reg_receiver"/>
</dbReference>
<dbReference type="CDD" id="cd16922">
    <property type="entry name" value="HATPase_EvgS-ArcB-TorS-like"/>
    <property type="match status" value="1"/>
</dbReference>
<evidence type="ECO:0000256" key="5">
    <source>
        <dbReference type="ARBA" id="ARBA00022777"/>
    </source>
</evidence>
<dbReference type="PANTHER" id="PTHR45339">
    <property type="entry name" value="HYBRID SIGNAL TRANSDUCTION HISTIDINE KINASE J"/>
    <property type="match status" value="1"/>
</dbReference>
<feature type="domain" description="Response regulatory" evidence="11">
    <location>
        <begin position="756"/>
        <end position="869"/>
    </location>
</feature>
<dbReference type="InterPro" id="IPR029016">
    <property type="entry name" value="GAF-like_dom_sf"/>
</dbReference>
<feature type="domain" description="Histidine kinase" evidence="10">
    <location>
        <begin position="482"/>
        <end position="702"/>
    </location>
</feature>
<keyword evidence="9" id="KW-0472">Membrane</keyword>
<evidence type="ECO:0000259" key="10">
    <source>
        <dbReference type="PROSITE" id="PS50109"/>
    </source>
</evidence>
<protein>
    <recommendedName>
        <fullName evidence="2">histidine kinase</fullName>
        <ecNumber evidence="2">2.7.13.3</ecNumber>
    </recommendedName>
</protein>